<reference evidence="2" key="1">
    <citation type="journal article" date="2014" name="Int. J. Syst. Evol. Microbiol.">
        <title>Complete genome sequence of Corynebacterium casei LMG S-19264T (=DSM 44701T), isolated from a smear-ripened cheese.</title>
        <authorList>
            <consortium name="US DOE Joint Genome Institute (JGI-PGF)"/>
            <person name="Walter F."/>
            <person name="Albersmeier A."/>
            <person name="Kalinowski J."/>
            <person name="Ruckert C."/>
        </authorList>
    </citation>
    <scope>NUCLEOTIDE SEQUENCE</scope>
    <source>
        <strain evidence="2">JCM 4646</strain>
    </source>
</reference>
<organism evidence="2 3">
    <name type="scientific">Kitasatospora indigofera</name>
    <dbReference type="NCBI Taxonomy" id="67307"/>
    <lineage>
        <taxon>Bacteria</taxon>
        <taxon>Bacillati</taxon>
        <taxon>Actinomycetota</taxon>
        <taxon>Actinomycetes</taxon>
        <taxon>Kitasatosporales</taxon>
        <taxon>Streptomycetaceae</taxon>
        <taxon>Kitasatospora</taxon>
    </lineage>
</organism>
<comment type="caution">
    <text evidence="2">The sequence shown here is derived from an EMBL/GenBank/DDBJ whole genome shotgun (WGS) entry which is preliminary data.</text>
</comment>
<keyword evidence="3" id="KW-1185">Reference proteome</keyword>
<dbReference type="PROSITE" id="PS51257">
    <property type="entry name" value="PROKAR_LIPOPROTEIN"/>
    <property type="match status" value="1"/>
</dbReference>
<keyword evidence="1" id="KW-0732">Signal</keyword>
<feature type="chain" id="PRO_5036932268" description="Peptidase inhibitor family I36" evidence="1">
    <location>
        <begin position="29"/>
        <end position="138"/>
    </location>
</feature>
<evidence type="ECO:0000313" key="3">
    <source>
        <dbReference type="Proteomes" id="UP000617734"/>
    </source>
</evidence>
<dbReference type="EMBL" id="BNBO01000004">
    <property type="protein sequence ID" value="GHH63366.1"/>
    <property type="molecule type" value="Genomic_DNA"/>
</dbReference>
<protein>
    <recommendedName>
        <fullName evidence="4">Peptidase inhibitor family I36</fullName>
    </recommendedName>
</protein>
<dbReference type="AlphaFoldDB" id="A0A919KLS3"/>
<name>A0A919KLS3_9ACTN</name>
<accession>A0A919KLS3</accession>
<evidence type="ECO:0000256" key="1">
    <source>
        <dbReference type="SAM" id="SignalP"/>
    </source>
</evidence>
<evidence type="ECO:0000313" key="2">
    <source>
        <dbReference type="EMBL" id="GHH63366.1"/>
    </source>
</evidence>
<dbReference type="GeneID" id="95351769"/>
<dbReference type="Proteomes" id="UP000617734">
    <property type="component" value="Unassembled WGS sequence"/>
</dbReference>
<gene>
    <name evidence="2" type="ORF">GCM10018781_12700</name>
</gene>
<evidence type="ECO:0008006" key="4">
    <source>
        <dbReference type="Google" id="ProtNLM"/>
    </source>
</evidence>
<proteinExistence type="predicted"/>
<feature type="signal peptide" evidence="1">
    <location>
        <begin position="1"/>
        <end position="28"/>
    </location>
</feature>
<sequence>MNMKKAAAALAAATLGVVILGTATPALASSGGCVSGDACLYYSPGLGGAKFGKGEAGNYSGVFGGGGAGNGQAVLNNAASVWNMDPNFNLRVHYREFSIRNSGPNQYIPRNQWANLGAVPWNGGSVNMRNNNHSQSWE</sequence>
<dbReference type="RefSeq" id="WP_190209769.1">
    <property type="nucleotide sequence ID" value="NZ_BNBO01000004.1"/>
</dbReference>
<reference evidence="2" key="2">
    <citation type="submission" date="2020-09" db="EMBL/GenBank/DDBJ databases">
        <authorList>
            <person name="Sun Q."/>
            <person name="Ohkuma M."/>
        </authorList>
    </citation>
    <scope>NUCLEOTIDE SEQUENCE</scope>
    <source>
        <strain evidence="2">JCM 4646</strain>
    </source>
</reference>